<accession>A0A915DRV1</accession>
<reference evidence="2" key="1">
    <citation type="submission" date="2022-11" db="UniProtKB">
        <authorList>
            <consortium name="WormBaseParasite"/>
        </authorList>
    </citation>
    <scope>IDENTIFICATION</scope>
</reference>
<proteinExistence type="predicted"/>
<dbReference type="AlphaFoldDB" id="A0A915DRV1"/>
<evidence type="ECO:0000313" key="1">
    <source>
        <dbReference type="Proteomes" id="UP000887574"/>
    </source>
</evidence>
<evidence type="ECO:0000313" key="2">
    <source>
        <dbReference type="WBParaSite" id="jg22864"/>
    </source>
</evidence>
<keyword evidence="1" id="KW-1185">Reference proteome</keyword>
<protein>
    <submittedName>
        <fullName evidence="2">Uncharacterized protein</fullName>
    </submittedName>
</protein>
<dbReference type="Proteomes" id="UP000887574">
    <property type="component" value="Unplaced"/>
</dbReference>
<organism evidence="1 2">
    <name type="scientific">Ditylenchus dipsaci</name>
    <dbReference type="NCBI Taxonomy" id="166011"/>
    <lineage>
        <taxon>Eukaryota</taxon>
        <taxon>Metazoa</taxon>
        <taxon>Ecdysozoa</taxon>
        <taxon>Nematoda</taxon>
        <taxon>Chromadorea</taxon>
        <taxon>Rhabditida</taxon>
        <taxon>Tylenchina</taxon>
        <taxon>Tylenchomorpha</taxon>
        <taxon>Sphaerularioidea</taxon>
        <taxon>Anguinidae</taxon>
        <taxon>Anguininae</taxon>
        <taxon>Ditylenchus</taxon>
    </lineage>
</organism>
<name>A0A915DRV1_9BILA</name>
<dbReference type="WBParaSite" id="jg22864">
    <property type="protein sequence ID" value="jg22864"/>
    <property type="gene ID" value="jg22864"/>
</dbReference>
<sequence>MLWFAVQKGFDDEMLDEKIDCGGVEPEEDEKPEILPSKNVVKMEVASNKPAIRYVSDKAMNLSTQVAVLVLMVSHQPSCLANLLKRSFDGRLPGFHHRSAHSLPSHQTRLIPSLIQLKACLISSTQLLNRSRLAATEGLGYEMASFLWNLRIVV</sequence>